<evidence type="ECO:0000256" key="2">
    <source>
        <dbReference type="ARBA" id="ARBA00023002"/>
    </source>
</evidence>
<evidence type="ECO:0000256" key="1">
    <source>
        <dbReference type="ARBA" id="ARBA00022857"/>
    </source>
</evidence>
<feature type="domain" description="Enoyl reductase (ER)" evidence="3">
    <location>
        <begin position="14"/>
        <end position="272"/>
    </location>
</feature>
<reference evidence="4 5" key="1">
    <citation type="submission" date="2016-03" db="EMBL/GenBank/DDBJ databases">
        <title>Comparative genomics of the ectomycorrhizal sister species Rhizopogon vinicolor and Rhizopogon vesiculosus (Basidiomycota: Boletales) reveals a divergence of the mating type B locus.</title>
        <authorList>
            <person name="Mujic A.B."/>
            <person name="Kuo A."/>
            <person name="Tritt A."/>
            <person name="Lipzen A."/>
            <person name="Chen C."/>
            <person name="Johnson J."/>
            <person name="Sharma A."/>
            <person name="Barry K."/>
            <person name="Grigoriev I.V."/>
            <person name="Spatafora J.W."/>
        </authorList>
    </citation>
    <scope>NUCLEOTIDE SEQUENCE [LARGE SCALE GENOMIC DNA]</scope>
    <source>
        <strain evidence="4 5">AM-OR11-056</strain>
    </source>
</reference>
<comment type="caution">
    <text evidence="4">The sequence shown here is derived from an EMBL/GenBank/DDBJ whole genome shotgun (WGS) entry which is preliminary data.</text>
</comment>
<dbReference type="Gene3D" id="3.40.50.720">
    <property type="entry name" value="NAD(P)-binding Rossmann-like Domain"/>
    <property type="match status" value="1"/>
</dbReference>
<dbReference type="CDD" id="cd05276">
    <property type="entry name" value="p53_inducible_oxidoreductase"/>
    <property type="match status" value="1"/>
</dbReference>
<dbReference type="SUPFAM" id="SSF51735">
    <property type="entry name" value="NAD(P)-binding Rossmann-fold domains"/>
    <property type="match status" value="1"/>
</dbReference>
<dbReference type="InterPro" id="IPR036291">
    <property type="entry name" value="NAD(P)-bd_dom_sf"/>
</dbReference>
<dbReference type="InterPro" id="IPR013149">
    <property type="entry name" value="ADH-like_C"/>
</dbReference>
<gene>
    <name evidence="4" type="ORF">AZE42_02336</name>
</gene>
<evidence type="ECO:0000313" key="4">
    <source>
        <dbReference type="EMBL" id="OJA21027.1"/>
    </source>
</evidence>
<sequence length="281" mass="30030">MTKMRAVLIKGGHGPIENLYIGEADKPVPEKGQVLVKIVAFGLNRMDILQRQGGYPIPPGASSILGVEFSGCVTELGEGVTRWAVGDEVFGLAGGGAYAEFINCEEGLLMKKPAYQALVKYGEVKKGDHVLVHAGASGVGIATIQIARLSGAATVTATASTKEKLDWLLSIPNGATHTVNYRTEDFAAEVKKTTNGKGVDIVIDFVGQSHWSRNIESLAIDGRMTILATVSGSEVPSVNLGPILYKRLRIQGSTLRSRSVEYQTELIARHCLSPMLSSEVH</sequence>
<proteinExistence type="predicted"/>
<dbReference type="InterPro" id="IPR020843">
    <property type="entry name" value="ER"/>
</dbReference>
<evidence type="ECO:0000259" key="3">
    <source>
        <dbReference type="SMART" id="SM00829"/>
    </source>
</evidence>
<dbReference type="InterPro" id="IPR014189">
    <property type="entry name" value="Quinone_OxRdtase_PIG3"/>
</dbReference>
<dbReference type="PANTHER" id="PTHR48106">
    <property type="entry name" value="QUINONE OXIDOREDUCTASE PIG3-RELATED"/>
    <property type="match status" value="1"/>
</dbReference>
<dbReference type="Proteomes" id="UP000183567">
    <property type="component" value="Unassembled WGS sequence"/>
</dbReference>
<keyword evidence="1" id="KW-0521">NADP</keyword>
<dbReference type="GO" id="GO:0016651">
    <property type="term" value="F:oxidoreductase activity, acting on NAD(P)H"/>
    <property type="evidence" value="ECO:0007669"/>
    <property type="project" value="TreeGrafter"/>
</dbReference>
<dbReference type="SUPFAM" id="SSF50129">
    <property type="entry name" value="GroES-like"/>
    <property type="match status" value="1"/>
</dbReference>
<keyword evidence="5" id="KW-1185">Reference proteome</keyword>
<dbReference type="GO" id="GO:0070402">
    <property type="term" value="F:NADPH binding"/>
    <property type="evidence" value="ECO:0007669"/>
    <property type="project" value="TreeGrafter"/>
</dbReference>
<dbReference type="OrthoDB" id="203908at2759"/>
<keyword evidence="2" id="KW-0560">Oxidoreductase</keyword>
<dbReference type="Gene3D" id="3.90.180.10">
    <property type="entry name" value="Medium-chain alcohol dehydrogenases, catalytic domain"/>
    <property type="match status" value="1"/>
</dbReference>
<dbReference type="InterPro" id="IPR011032">
    <property type="entry name" value="GroES-like_sf"/>
</dbReference>
<dbReference type="PANTHER" id="PTHR48106:SF18">
    <property type="entry name" value="QUINONE OXIDOREDUCTASE PIG3"/>
    <property type="match status" value="1"/>
</dbReference>
<dbReference type="STRING" id="180088.A0A1J8QMC2"/>
<dbReference type="Pfam" id="PF08240">
    <property type="entry name" value="ADH_N"/>
    <property type="match status" value="1"/>
</dbReference>
<name>A0A1J8QMC2_9AGAM</name>
<dbReference type="Pfam" id="PF00107">
    <property type="entry name" value="ADH_zinc_N"/>
    <property type="match status" value="1"/>
</dbReference>
<evidence type="ECO:0000313" key="5">
    <source>
        <dbReference type="Proteomes" id="UP000183567"/>
    </source>
</evidence>
<dbReference type="InterPro" id="IPR013154">
    <property type="entry name" value="ADH-like_N"/>
</dbReference>
<accession>A0A1J8QMC2</accession>
<organism evidence="4 5">
    <name type="scientific">Rhizopogon vesiculosus</name>
    <dbReference type="NCBI Taxonomy" id="180088"/>
    <lineage>
        <taxon>Eukaryota</taxon>
        <taxon>Fungi</taxon>
        <taxon>Dikarya</taxon>
        <taxon>Basidiomycota</taxon>
        <taxon>Agaricomycotina</taxon>
        <taxon>Agaricomycetes</taxon>
        <taxon>Agaricomycetidae</taxon>
        <taxon>Boletales</taxon>
        <taxon>Suillineae</taxon>
        <taxon>Rhizopogonaceae</taxon>
        <taxon>Rhizopogon</taxon>
    </lineage>
</organism>
<dbReference type="EMBL" id="LVVM01000305">
    <property type="protein sequence ID" value="OJA21027.1"/>
    <property type="molecule type" value="Genomic_DNA"/>
</dbReference>
<dbReference type="AlphaFoldDB" id="A0A1J8QMC2"/>
<protein>
    <recommendedName>
        <fullName evidence="3">Enoyl reductase (ER) domain-containing protein</fullName>
    </recommendedName>
</protein>
<dbReference type="SMART" id="SM00829">
    <property type="entry name" value="PKS_ER"/>
    <property type="match status" value="1"/>
</dbReference>